<dbReference type="AlphaFoldDB" id="A0A0M2SV74"/>
<evidence type="ECO:0000313" key="2">
    <source>
        <dbReference type="Proteomes" id="UP000034166"/>
    </source>
</evidence>
<name>A0A0M2SV74_9BACI</name>
<dbReference type="CDD" id="cd00657">
    <property type="entry name" value="Ferritin_like"/>
    <property type="match status" value="1"/>
</dbReference>
<dbReference type="InterPro" id="IPR009078">
    <property type="entry name" value="Ferritin-like_SF"/>
</dbReference>
<gene>
    <name evidence="1" type="ORF">WQ57_11320</name>
</gene>
<evidence type="ECO:0008006" key="3">
    <source>
        <dbReference type="Google" id="ProtNLM"/>
    </source>
</evidence>
<dbReference type="RefSeq" id="WP_046523880.1">
    <property type="nucleotide sequence ID" value="NZ_LAYY01000010.1"/>
</dbReference>
<comment type="caution">
    <text evidence="1">The sequence shown here is derived from an EMBL/GenBank/DDBJ whole genome shotgun (WGS) entry which is preliminary data.</text>
</comment>
<dbReference type="Gene3D" id="1.20.120.660">
    <property type="entry name" value="IL-4 antagonist (De novo design) like domain"/>
    <property type="match status" value="1"/>
</dbReference>
<sequence>MYYQNYYDPYNQGHVRAQNNSQLARDIQKAINGEYSAIACYEKLAQMAPTQKVRDQILEIRKDERRHYEAFRRIYTRLTGMQPTSEMTEECQDTYTKGLDAAFLDEQETVDFYMDIAEKTLDMTIKETFRRAAADEQNHAVWFLYFLYKNKA</sequence>
<dbReference type="PATRIC" id="fig|1408103.3.peg.2547"/>
<proteinExistence type="predicted"/>
<protein>
    <recommendedName>
        <fullName evidence="3">Rubrerythrin diiron-binding domain-containing protein</fullName>
    </recommendedName>
</protein>
<accession>A0A0M2SV74</accession>
<dbReference type="EMBL" id="LAYY01000010">
    <property type="protein sequence ID" value="KKK38068.1"/>
    <property type="molecule type" value="Genomic_DNA"/>
</dbReference>
<organism evidence="1 2">
    <name type="scientific">Mesobacillus campisalis</name>
    <dbReference type="NCBI Taxonomy" id="1408103"/>
    <lineage>
        <taxon>Bacteria</taxon>
        <taxon>Bacillati</taxon>
        <taxon>Bacillota</taxon>
        <taxon>Bacilli</taxon>
        <taxon>Bacillales</taxon>
        <taxon>Bacillaceae</taxon>
        <taxon>Mesobacillus</taxon>
    </lineage>
</organism>
<dbReference type="OrthoDB" id="573482at2"/>
<keyword evidence="2" id="KW-1185">Reference proteome</keyword>
<dbReference type="Gene3D" id="1.20.5.420">
    <property type="entry name" value="Immunoglobulin FC, subunit C"/>
    <property type="match status" value="1"/>
</dbReference>
<reference evidence="1 2" key="1">
    <citation type="submission" date="2015-04" db="EMBL/GenBank/DDBJ databases">
        <title>Taxonomic description and genome sequence of Bacillus campisalis sp. nov., a novel member of the genus Bacillus isolated from solar saltern.</title>
        <authorList>
            <person name="Mathan Kumar R."/>
            <person name="Kaur G."/>
            <person name="Kumar A."/>
            <person name="Singh N.K."/>
            <person name="Kaur N."/>
            <person name="Kumar N."/>
            <person name="Mayilraj S."/>
        </authorList>
    </citation>
    <scope>NUCLEOTIDE SEQUENCE [LARGE SCALE GENOMIC DNA]</scope>
    <source>
        <strain evidence="1 2">SA2-6</strain>
    </source>
</reference>
<dbReference type="Proteomes" id="UP000034166">
    <property type="component" value="Unassembled WGS sequence"/>
</dbReference>
<dbReference type="SUPFAM" id="SSF47240">
    <property type="entry name" value="Ferritin-like"/>
    <property type="match status" value="1"/>
</dbReference>
<evidence type="ECO:0000313" key="1">
    <source>
        <dbReference type="EMBL" id="KKK38068.1"/>
    </source>
</evidence>
<dbReference type="Pfam" id="PF13668">
    <property type="entry name" value="Ferritin_2"/>
    <property type="match status" value="1"/>
</dbReference>